<feature type="region of interest" description="Disordered" evidence="1">
    <location>
        <begin position="212"/>
        <end position="281"/>
    </location>
</feature>
<feature type="transmembrane region" description="Helical" evidence="2">
    <location>
        <begin position="1145"/>
        <end position="1168"/>
    </location>
</feature>
<dbReference type="EMBL" id="JXNT01000001">
    <property type="protein sequence ID" value="ODM24491.1"/>
    <property type="molecule type" value="Genomic_DNA"/>
</dbReference>
<feature type="compositionally biased region" description="Low complexity" evidence="1">
    <location>
        <begin position="954"/>
        <end position="966"/>
    </location>
</feature>
<feature type="region of interest" description="Disordered" evidence="1">
    <location>
        <begin position="795"/>
        <end position="976"/>
    </location>
</feature>
<dbReference type="VEuPathDB" id="FungiDB:SI65_02081"/>
<evidence type="ECO:0000256" key="1">
    <source>
        <dbReference type="SAM" id="MobiDB-lite"/>
    </source>
</evidence>
<feature type="compositionally biased region" description="Polar residues" evidence="1">
    <location>
        <begin position="174"/>
        <end position="183"/>
    </location>
</feature>
<evidence type="ECO:0000313" key="3">
    <source>
        <dbReference type="EMBL" id="ODM24209.1"/>
    </source>
</evidence>
<dbReference type="InterPro" id="IPR038769">
    <property type="entry name" value="MTC4"/>
</dbReference>
<sequence>MSQQSNDSHPPPSMVTHFDSSHASTPSRQREADGGAGRQKDTQMNEGRASGELEGSTLGSSSRDGERGGTRGQRRMGSSSFLLDSSFLHKSKSLRASQHQRPRHSEPDRKEKRKPPEAENNVSRKKSRFPWSRYRQSLEESLSETVDTGSRAVREDPQPSNAAREEEPHDEPDNTQGEANQGEANRGSIGLDQDSIEIVNLALNLNKSRRRGNIGRSASHRVSGGAWTARQPPVHYTDSHVPAVVGGGLESRGRTQGRRSLTDSFADGRPRPLDSYAQQSPVNEQLSVSNLLPDTVNDGSLPHEISESTLARVDKARRHFELFNEYLRLLPSLPPLRSHAAGDSGHESTRVHNPLQTIRNRKVRYREKCPINVEREGWDDVATVHEWVNTVEQQYGHQSHQPNECLELPRLGQRTSRAPQGEHDDAELSAVISPSDSAGPGRRSSSAKAWRPRFDWVFSSAELLADAAWVEDGLNKSKMTDKDGNSLYPDPMELLSSGTNFDSSSVQRASLSGKRVSLDVPSRTSFSDRGMFHDLQGVGRGRPRHRFQSPSSPIHSSSASAKGGKLERRSRSFSSVSMGAGLSERSGFSSALSTNVRSTRDPDSPLHRPKKGSTWASADEKRPSISSAASMDDRYRMSLDAMQSTASNSPMRPGPFPSIAVNLSPQTSRSPSPPSKKRLSRKIAARRERSKSKNRAREQREDLPLDSQFLRKHPSPAYLDVTIPSGTDRSEQLETSALPDQVSSPHQDDQPMDDTQGQKGTGQHESKLRGIFKGKGKVTAKVGNEVSKMGNFILKKDHPAHSRQSSFATSAASDDADLETANAGKSVNPKYFLRRFPTLSDDNGRFARKDPEKDAKAHVPPIPPFTSLPENDHDEQRETSDLECARDTREVHKKVDDIQAAQPGKFDTHVSVDPNENFGIGPPLRNVQEQSKKKQIKDPSVPFSMTRPPVTGLAQAEASAPPSAQSKRPTLSGTWTISDRSIPTLADLGVSEKREIERTRALLLSSGIKAREITRRAETVRDPPPEFLTNAMDNACAFPRVTRLREFDLAAQNIQRRFEKTQLQFQQSMDRFPNETVSPLKSRLSNLENLVSHSLTPRVQAVASDAEGLSIQLNTTSTLALKQLSDTLDKGVRKRRRRLRWVRRAGFVMLEWALVGMLWWVWLIVMAFKVLRSAFRGAISGVRWVLWL</sequence>
<feature type="region of interest" description="Disordered" evidence="1">
    <location>
        <begin position="415"/>
        <end position="446"/>
    </location>
</feature>
<evidence type="ECO:0000256" key="2">
    <source>
        <dbReference type="SAM" id="Phobius"/>
    </source>
</evidence>
<dbReference type="AlphaFoldDB" id="A0A1E3BTC2"/>
<comment type="caution">
    <text evidence="3">The sequence shown here is derived from an EMBL/GenBank/DDBJ whole genome shotgun (WGS) entry which is preliminary data.</text>
</comment>
<dbReference type="STRING" id="573508.A0A1E3BTC2"/>
<feature type="region of interest" description="Disordered" evidence="1">
    <location>
        <begin position="512"/>
        <end position="769"/>
    </location>
</feature>
<keyword evidence="5" id="KW-1185">Reference proteome</keyword>
<feature type="compositionally biased region" description="Polar residues" evidence="1">
    <location>
        <begin position="967"/>
        <end position="976"/>
    </location>
</feature>
<feature type="compositionally biased region" description="Basic and acidic residues" evidence="1">
    <location>
        <begin position="870"/>
        <end position="897"/>
    </location>
</feature>
<keyword evidence="2" id="KW-0812">Transmembrane</keyword>
<feature type="compositionally biased region" description="Polar residues" evidence="1">
    <location>
        <begin position="641"/>
        <end position="650"/>
    </location>
</feature>
<feature type="compositionally biased region" description="Polar residues" evidence="1">
    <location>
        <begin position="139"/>
        <end position="148"/>
    </location>
</feature>
<dbReference type="PANTHER" id="PTHR38426">
    <property type="entry name" value="MAINTENANCE OF TELOMERE CAPPING PROTEIN 4"/>
    <property type="match status" value="1"/>
</dbReference>
<keyword evidence="2" id="KW-1133">Transmembrane helix</keyword>
<dbReference type="EMBL" id="JXNT01000001">
    <property type="protein sequence ID" value="ODM24209.1"/>
    <property type="molecule type" value="Genomic_DNA"/>
</dbReference>
<feature type="compositionally biased region" description="Low complexity" evidence="1">
    <location>
        <begin position="50"/>
        <end position="62"/>
    </location>
</feature>
<feature type="compositionally biased region" description="Low complexity" evidence="1">
    <location>
        <begin position="78"/>
        <end position="88"/>
    </location>
</feature>
<dbReference type="VEuPathDB" id="FungiDB:SI65_01799"/>
<organism evidence="3 5">
    <name type="scientific">Aspergillus cristatus</name>
    <name type="common">Chinese Fuzhuan brick tea-fermentation fungus</name>
    <name type="synonym">Eurotium cristatum</name>
    <dbReference type="NCBI Taxonomy" id="573508"/>
    <lineage>
        <taxon>Eukaryota</taxon>
        <taxon>Fungi</taxon>
        <taxon>Dikarya</taxon>
        <taxon>Ascomycota</taxon>
        <taxon>Pezizomycotina</taxon>
        <taxon>Eurotiomycetes</taxon>
        <taxon>Eurotiomycetidae</taxon>
        <taxon>Eurotiales</taxon>
        <taxon>Aspergillaceae</taxon>
        <taxon>Aspergillus</taxon>
        <taxon>Aspergillus subgen. Aspergillus</taxon>
    </lineage>
</organism>
<feature type="compositionally biased region" description="Basic and acidic residues" evidence="1">
    <location>
        <begin position="152"/>
        <end position="167"/>
    </location>
</feature>
<dbReference type="PANTHER" id="PTHR38426:SF1">
    <property type="entry name" value="MAINTENANCE OF TELOMERE CAPPING PROTEIN 4"/>
    <property type="match status" value="1"/>
</dbReference>
<evidence type="ECO:0000313" key="4">
    <source>
        <dbReference type="EMBL" id="ODM24491.1"/>
    </source>
</evidence>
<gene>
    <name evidence="3" type="ORF">SI65_01799</name>
    <name evidence="4" type="ORF">SI65_02081</name>
</gene>
<proteinExistence type="predicted"/>
<dbReference type="OrthoDB" id="5034579at2759"/>
<dbReference type="Proteomes" id="UP000094569">
    <property type="component" value="Unassembled WGS sequence"/>
</dbReference>
<feature type="compositionally biased region" description="Basic residues" evidence="1">
    <location>
        <begin position="675"/>
        <end position="694"/>
    </location>
</feature>
<feature type="compositionally biased region" description="Basic and acidic residues" evidence="1">
    <location>
        <begin position="28"/>
        <end position="43"/>
    </location>
</feature>
<feature type="compositionally biased region" description="Basic and acidic residues" evidence="1">
    <location>
        <begin position="103"/>
        <end position="117"/>
    </location>
</feature>
<protein>
    <submittedName>
        <fullName evidence="3">Uncharacterized protein</fullName>
    </submittedName>
</protein>
<name>A0A1E3BTC2_ASPCR</name>
<feature type="compositionally biased region" description="Polar residues" evidence="1">
    <location>
        <begin position="586"/>
        <end position="597"/>
    </location>
</feature>
<feature type="compositionally biased region" description="Basic and acidic residues" evidence="1">
    <location>
        <begin position="842"/>
        <end position="857"/>
    </location>
</feature>
<feature type="compositionally biased region" description="Basic residues" evidence="1">
    <location>
        <begin position="89"/>
        <end position="102"/>
    </location>
</feature>
<reference evidence="3 5" key="1">
    <citation type="journal article" date="2016" name="BMC Genomics">
        <title>Comparative genomic and transcriptomic analyses of the Fuzhuan brick tea-fermentation fungus Aspergillus cristatus.</title>
        <authorList>
            <person name="Ge Y."/>
            <person name="Wang Y."/>
            <person name="Liu Y."/>
            <person name="Tan Y."/>
            <person name="Ren X."/>
            <person name="Zhang X."/>
            <person name="Hyde K.D."/>
            <person name="Liu Y."/>
            <person name="Liu Z."/>
        </authorList>
    </citation>
    <scope>NUCLEOTIDE SEQUENCE [LARGE SCALE GENOMIC DNA]</scope>
    <source>
        <strain evidence="3 5">GZAAS20.1005</strain>
    </source>
</reference>
<feature type="region of interest" description="Disordered" evidence="1">
    <location>
        <begin position="1"/>
        <end position="191"/>
    </location>
</feature>
<accession>A0A1E3BTC2</accession>
<feature type="compositionally biased region" description="Low complexity" evidence="1">
    <location>
        <begin position="549"/>
        <end position="561"/>
    </location>
</feature>
<keyword evidence="2" id="KW-0472">Membrane</keyword>
<evidence type="ECO:0000313" key="5">
    <source>
        <dbReference type="Proteomes" id="UP000094569"/>
    </source>
</evidence>